<organism evidence="8 9">
    <name type="scientific">Actinorhabdospora filicis</name>
    <dbReference type="NCBI Taxonomy" id="1785913"/>
    <lineage>
        <taxon>Bacteria</taxon>
        <taxon>Bacillati</taxon>
        <taxon>Actinomycetota</taxon>
        <taxon>Actinomycetes</taxon>
        <taxon>Micromonosporales</taxon>
        <taxon>Micromonosporaceae</taxon>
        <taxon>Actinorhabdospora</taxon>
    </lineage>
</organism>
<feature type="transmembrane region" description="Helical" evidence="6">
    <location>
        <begin position="221"/>
        <end position="246"/>
    </location>
</feature>
<proteinExistence type="predicted"/>
<feature type="transmembrane region" description="Helical" evidence="6">
    <location>
        <begin position="253"/>
        <end position="286"/>
    </location>
</feature>
<feature type="region of interest" description="Disordered" evidence="5">
    <location>
        <begin position="294"/>
        <end position="314"/>
    </location>
</feature>
<dbReference type="PANTHER" id="PTHR39535">
    <property type="entry name" value="SPORULATION-DELAYING PROTEIN SDPB"/>
    <property type="match status" value="1"/>
</dbReference>
<dbReference type="InterPro" id="IPR052964">
    <property type="entry name" value="Sporulation_signal_mat"/>
</dbReference>
<evidence type="ECO:0000256" key="3">
    <source>
        <dbReference type="ARBA" id="ARBA00022989"/>
    </source>
</evidence>
<evidence type="ECO:0000313" key="8">
    <source>
        <dbReference type="EMBL" id="GLZ79415.1"/>
    </source>
</evidence>
<evidence type="ECO:0000256" key="1">
    <source>
        <dbReference type="ARBA" id="ARBA00004127"/>
    </source>
</evidence>
<comment type="caution">
    <text evidence="8">The sequence shown here is derived from an EMBL/GenBank/DDBJ whole genome shotgun (WGS) entry which is preliminary data.</text>
</comment>
<dbReference type="AlphaFoldDB" id="A0A9W6WC55"/>
<protein>
    <recommendedName>
        <fullName evidence="7">HTTM-like domain-containing protein</fullName>
    </recommendedName>
</protein>
<feature type="domain" description="HTTM-like" evidence="7">
    <location>
        <begin position="17"/>
        <end position="290"/>
    </location>
</feature>
<dbReference type="PANTHER" id="PTHR39535:SF2">
    <property type="entry name" value="HTTM DOMAIN-CONTAINING PROTEIN"/>
    <property type="match status" value="1"/>
</dbReference>
<keyword evidence="2 6" id="KW-0812">Transmembrane</keyword>
<sequence>MTALTRSRPSVTPSPATFEHRTLPIALARTGLATAGLALLVLNTDDVLFSPTPKAPEGTFCSGATTASLWCLSQASGLPPAVPRTIAVIVLALVVIGYRPRWTAIPHWYVAFSLATAISVPNGGESAAQVITLILIPICLSDDRAWQWTPPSRPLRGHTRGLTYAAFLTLRAQASVIYLTAAISKLTVADWRDGSAMAVIVHHPLLGFPGTVTAWLESWSWWPFAATLMTWGTLVTEAGIALLLWGGRLARRLAFVLGAGLHLAITAFMGIAGFGLVMLSLLVLVALERRSTDVGSQEPHCPSSTGSSRPCLST</sequence>
<feature type="compositionally biased region" description="Polar residues" evidence="5">
    <location>
        <begin position="302"/>
        <end position="314"/>
    </location>
</feature>
<evidence type="ECO:0000313" key="9">
    <source>
        <dbReference type="Proteomes" id="UP001165079"/>
    </source>
</evidence>
<dbReference type="GO" id="GO:0012505">
    <property type="term" value="C:endomembrane system"/>
    <property type="evidence" value="ECO:0007669"/>
    <property type="project" value="UniProtKB-SubCell"/>
</dbReference>
<evidence type="ECO:0000256" key="2">
    <source>
        <dbReference type="ARBA" id="ARBA00022692"/>
    </source>
</evidence>
<dbReference type="RefSeq" id="WP_285664570.1">
    <property type="nucleotide sequence ID" value="NZ_BSTX01000003.1"/>
</dbReference>
<evidence type="ECO:0000256" key="6">
    <source>
        <dbReference type="SAM" id="Phobius"/>
    </source>
</evidence>
<dbReference type="EMBL" id="BSTX01000003">
    <property type="protein sequence ID" value="GLZ79415.1"/>
    <property type="molecule type" value="Genomic_DNA"/>
</dbReference>
<accession>A0A9W6WC55</accession>
<keyword evidence="9" id="KW-1185">Reference proteome</keyword>
<keyword evidence="3 6" id="KW-1133">Transmembrane helix</keyword>
<dbReference type="SMART" id="SM00752">
    <property type="entry name" value="HTTM"/>
    <property type="match status" value="1"/>
</dbReference>
<comment type="subcellular location">
    <subcellularLocation>
        <location evidence="1">Endomembrane system</location>
        <topology evidence="1">Multi-pass membrane protein</topology>
    </subcellularLocation>
</comment>
<evidence type="ECO:0000259" key="7">
    <source>
        <dbReference type="SMART" id="SM00752"/>
    </source>
</evidence>
<feature type="transmembrane region" description="Helical" evidence="6">
    <location>
        <begin position="162"/>
        <end position="183"/>
    </location>
</feature>
<dbReference type="InterPro" id="IPR023894">
    <property type="entry name" value="Sporulation_SdpB"/>
</dbReference>
<keyword evidence="4 6" id="KW-0472">Membrane</keyword>
<name>A0A9W6WC55_9ACTN</name>
<dbReference type="InterPro" id="IPR011020">
    <property type="entry name" value="HTTM-like"/>
</dbReference>
<dbReference type="NCBIfam" id="TIGR04033">
    <property type="entry name" value="export_SdpB"/>
    <property type="match status" value="1"/>
</dbReference>
<evidence type="ECO:0000256" key="4">
    <source>
        <dbReference type="ARBA" id="ARBA00023136"/>
    </source>
</evidence>
<dbReference type="Proteomes" id="UP001165079">
    <property type="component" value="Unassembled WGS sequence"/>
</dbReference>
<evidence type="ECO:0000256" key="5">
    <source>
        <dbReference type="SAM" id="MobiDB-lite"/>
    </source>
</evidence>
<gene>
    <name evidence="8" type="primary">yitO</name>
    <name evidence="8" type="ORF">Afil01_42220</name>
</gene>
<reference evidence="8" key="1">
    <citation type="submission" date="2023-03" db="EMBL/GenBank/DDBJ databases">
        <title>Actinorhabdospora filicis NBRC 111898.</title>
        <authorList>
            <person name="Ichikawa N."/>
            <person name="Sato H."/>
            <person name="Tonouchi N."/>
        </authorList>
    </citation>
    <scope>NUCLEOTIDE SEQUENCE</scope>
    <source>
        <strain evidence="8">NBRC 111898</strain>
    </source>
</reference>